<dbReference type="AlphaFoldDB" id="A0AAE2MPR0"/>
<feature type="region of interest" description="Disordered" evidence="1">
    <location>
        <begin position="1"/>
        <end position="32"/>
    </location>
</feature>
<evidence type="ECO:0000313" key="2">
    <source>
        <dbReference type="EMBL" id="MBB4293252.1"/>
    </source>
</evidence>
<dbReference type="RefSeq" id="WP_246718395.1">
    <property type="nucleotide sequence ID" value="NZ_JACHAZ010000008.1"/>
</dbReference>
<name>A0AAE2MPR0_RHILE</name>
<dbReference type="Proteomes" id="UP000538507">
    <property type="component" value="Unassembled WGS sequence"/>
</dbReference>
<evidence type="ECO:0000256" key="1">
    <source>
        <dbReference type="SAM" id="MobiDB-lite"/>
    </source>
</evidence>
<comment type="caution">
    <text evidence="2">The sequence shown here is derived from an EMBL/GenBank/DDBJ whole genome shotgun (WGS) entry which is preliminary data.</text>
</comment>
<sequence length="68" mass="7262">MAEIIPFPTLVSDTPLHDHDHEAAGTPSGDSQVDQMLQARARIQKVLDELDRLNGALKTSFAPPGIAG</sequence>
<accession>A0AAE2MPR0</accession>
<protein>
    <submittedName>
        <fullName evidence="2">Uncharacterized protein</fullName>
    </submittedName>
</protein>
<proteinExistence type="predicted"/>
<gene>
    <name evidence="2" type="ORF">GGE16_005337</name>
</gene>
<reference evidence="2 3" key="1">
    <citation type="submission" date="2020-08" db="EMBL/GenBank/DDBJ databases">
        <title>Genomic Encyclopedia of Type Strains, Phase IV (KMG-V): Genome sequencing to study the core and pangenomes of soil and plant-associated prokaryotes.</title>
        <authorList>
            <person name="Whitman W."/>
        </authorList>
    </citation>
    <scope>NUCLEOTIDE SEQUENCE [LARGE SCALE GENOMIC DNA]</scope>
    <source>
        <strain evidence="2 3">SEMIA 415</strain>
    </source>
</reference>
<dbReference type="EMBL" id="JACIGO010000008">
    <property type="protein sequence ID" value="MBB4293252.1"/>
    <property type="molecule type" value="Genomic_DNA"/>
</dbReference>
<evidence type="ECO:0000313" key="3">
    <source>
        <dbReference type="Proteomes" id="UP000538507"/>
    </source>
</evidence>
<organism evidence="2 3">
    <name type="scientific">Rhizobium leguminosarum</name>
    <dbReference type="NCBI Taxonomy" id="384"/>
    <lineage>
        <taxon>Bacteria</taxon>
        <taxon>Pseudomonadati</taxon>
        <taxon>Pseudomonadota</taxon>
        <taxon>Alphaproteobacteria</taxon>
        <taxon>Hyphomicrobiales</taxon>
        <taxon>Rhizobiaceae</taxon>
        <taxon>Rhizobium/Agrobacterium group</taxon>
        <taxon>Rhizobium</taxon>
    </lineage>
</organism>